<sequence>MSLFRSVAAIGGNTMISRVLGLVRDTLTAQALGAGHLSDVFVVAQRLPNMFRTIFAEGAFSTAFVPLFAHKIADEGEAAARAYAERAMAVLLTGLLAVTVLAEAFMPFLIPAIAFGFTERPEQFAAATSLTRVTFPYLLFISLVSLQGGILNSLGRFGAVAFTPVLLNIFMIAAVFWGRAFGHVIDALAWSVTIAGLVQFLWLAISCARAGMALRLPMPRLTPDIKRLMALMGPGVFGASVNQINLFVSTNVASMLPAGSVTYLYYADRLNQLPLAVIGIAVGTAILPSLSRQLRGGDVKAATDTQNRGLEFAFLFTLPAAAALAVIAEPILSVLLVRGDFTPLAAHETALALIVYAFGLPALVVVKVLVPAFYARQDTRTPVKIAVVSLVVNLVLTLVLSRFFAHVGNALATTTAGWVNVGLLSVALRRRGHLTLDHRLIATVPRQILAAIVMAVVLVGVDRLLAASLGSTAGAVRYPALAALIVTGLVSYGLFVLLFGAARVSDLKRLMRRQPA</sequence>
<keyword evidence="10 11" id="KW-0961">Cell wall biogenesis/degradation</keyword>
<evidence type="ECO:0000256" key="8">
    <source>
        <dbReference type="ARBA" id="ARBA00060041"/>
    </source>
</evidence>
<feature type="transmembrane region" description="Helical" evidence="10">
    <location>
        <begin position="135"/>
        <end position="154"/>
    </location>
</feature>
<dbReference type="EMBL" id="BMJQ01000012">
    <property type="protein sequence ID" value="GGF33335.1"/>
    <property type="molecule type" value="Genomic_DNA"/>
</dbReference>
<name>A0A8J2YXT3_9PROT</name>
<keyword evidence="2 10" id="KW-1003">Cell membrane</keyword>
<gene>
    <name evidence="10" type="primary">murJ</name>
    <name evidence="12" type="ORF">GCM10011611_44440</name>
</gene>
<dbReference type="GO" id="GO:0008360">
    <property type="term" value="P:regulation of cell shape"/>
    <property type="evidence" value="ECO:0007669"/>
    <property type="project" value="UniProtKB-UniRule"/>
</dbReference>
<feature type="transmembrane region" description="Helical" evidence="10">
    <location>
        <begin position="478"/>
        <end position="502"/>
    </location>
</feature>
<feature type="transmembrane region" description="Helical" evidence="10">
    <location>
        <begin position="448"/>
        <end position="466"/>
    </location>
</feature>
<dbReference type="HAMAP" id="MF_02078">
    <property type="entry name" value="MurJ_MviN"/>
    <property type="match status" value="1"/>
</dbReference>
<feature type="transmembrane region" description="Helical" evidence="10">
    <location>
        <begin position="228"/>
        <end position="253"/>
    </location>
</feature>
<keyword evidence="3 10" id="KW-0812">Transmembrane</keyword>
<evidence type="ECO:0000256" key="1">
    <source>
        <dbReference type="ARBA" id="ARBA00004651"/>
    </source>
</evidence>
<keyword evidence="13" id="KW-1185">Reference proteome</keyword>
<keyword evidence="10" id="KW-0997">Cell inner membrane</keyword>
<dbReference type="AlphaFoldDB" id="A0A8J2YXT3"/>
<dbReference type="PANTHER" id="PTHR47019">
    <property type="entry name" value="LIPID II FLIPPASE MURJ"/>
    <property type="match status" value="1"/>
</dbReference>
<keyword evidence="10 11" id="KW-0813">Transport</keyword>
<evidence type="ECO:0000256" key="9">
    <source>
        <dbReference type="ARBA" id="ARBA00061532"/>
    </source>
</evidence>
<keyword evidence="6 10" id="KW-1133">Transmembrane helix</keyword>
<reference evidence="12" key="1">
    <citation type="journal article" date="2014" name="Int. J. Syst. Evol. Microbiol.">
        <title>Complete genome sequence of Corynebacterium casei LMG S-19264T (=DSM 44701T), isolated from a smear-ripened cheese.</title>
        <authorList>
            <consortium name="US DOE Joint Genome Institute (JGI-PGF)"/>
            <person name="Walter F."/>
            <person name="Albersmeier A."/>
            <person name="Kalinowski J."/>
            <person name="Ruckert C."/>
        </authorList>
    </citation>
    <scope>NUCLEOTIDE SEQUENCE</scope>
    <source>
        <strain evidence="12">CGMCC 1.15725</strain>
    </source>
</reference>
<dbReference type="GO" id="GO:0005886">
    <property type="term" value="C:plasma membrane"/>
    <property type="evidence" value="ECO:0007669"/>
    <property type="project" value="UniProtKB-SubCell"/>
</dbReference>
<evidence type="ECO:0000256" key="5">
    <source>
        <dbReference type="ARBA" id="ARBA00022984"/>
    </source>
</evidence>
<dbReference type="Pfam" id="PF03023">
    <property type="entry name" value="MurJ"/>
    <property type="match status" value="1"/>
</dbReference>
<feature type="transmembrane region" description="Helical" evidence="10">
    <location>
        <begin position="187"/>
        <end position="208"/>
    </location>
</feature>
<dbReference type="GO" id="GO:0015648">
    <property type="term" value="F:lipid-linked peptidoglycan transporter activity"/>
    <property type="evidence" value="ECO:0007669"/>
    <property type="project" value="UniProtKB-UniRule"/>
</dbReference>
<proteinExistence type="inferred from homology"/>
<dbReference type="GO" id="GO:0071555">
    <property type="term" value="P:cell wall organization"/>
    <property type="evidence" value="ECO:0007669"/>
    <property type="project" value="UniProtKB-UniRule"/>
</dbReference>
<evidence type="ECO:0000256" key="2">
    <source>
        <dbReference type="ARBA" id="ARBA00022475"/>
    </source>
</evidence>
<protein>
    <recommendedName>
        <fullName evidence="10">Probable lipid II flippase MurJ</fullName>
    </recommendedName>
</protein>
<dbReference type="GO" id="GO:0034204">
    <property type="term" value="P:lipid translocation"/>
    <property type="evidence" value="ECO:0007669"/>
    <property type="project" value="TreeGrafter"/>
</dbReference>
<evidence type="ECO:0000313" key="13">
    <source>
        <dbReference type="Proteomes" id="UP000646365"/>
    </source>
</evidence>
<reference evidence="12" key="2">
    <citation type="submission" date="2020-09" db="EMBL/GenBank/DDBJ databases">
        <authorList>
            <person name="Sun Q."/>
            <person name="Zhou Y."/>
        </authorList>
    </citation>
    <scope>NUCLEOTIDE SEQUENCE</scope>
    <source>
        <strain evidence="12">CGMCC 1.15725</strain>
    </source>
</reference>
<accession>A0A8J2YXT3</accession>
<feature type="transmembrane region" description="Helical" evidence="10">
    <location>
        <begin position="273"/>
        <end position="291"/>
    </location>
</feature>
<dbReference type="PANTHER" id="PTHR47019:SF1">
    <property type="entry name" value="LIPID II FLIPPASE MURJ"/>
    <property type="match status" value="1"/>
</dbReference>
<evidence type="ECO:0000256" key="3">
    <source>
        <dbReference type="ARBA" id="ARBA00022692"/>
    </source>
</evidence>
<dbReference type="CDD" id="cd13123">
    <property type="entry name" value="MATE_MurJ_like"/>
    <property type="match status" value="1"/>
</dbReference>
<comment type="pathway">
    <text evidence="10">Cell wall biogenesis; peptidoglycan biosynthesis.</text>
</comment>
<dbReference type="RefSeq" id="WP_189049888.1">
    <property type="nucleotide sequence ID" value="NZ_BMJQ01000012.1"/>
</dbReference>
<dbReference type="InterPro" id="IPR004268">
    <property type="entry name" value="MurJ"/>
</dbReference>
<comment type="subcellular location">
    <subcellularLocation>
        <location evidence="10">Cell inner membrane</location>
        <topology evidence="10">Multi-pass membrane protein</topology>
    </subcellularLocation>
    <subcellularLocation>
        <location evidence="1">Cell membrane</location>
        <topology evidence="1">Multi-pass membrane protein</topology>
    </subcellularLocation>
</comment>
<evidence type="ECO:0000256" key="6">
    <source>
        <dbReference type="ARBA" id="ARBA00022989"/>
    </source>
</evidence>
<feature type="transmembrane region" description="Helical" evidence="10">
    <location>
        <begin position="161"/>
        <end position="181"/>
    </location>
</feature>
<comment type="caution">
    <text evidence="12">The sequence shown here is derived from an EMBL/GenBank/DDBJ whole genome shotgun (WGS) entry which is preliminary data.</text>
</comment>
<comment type="function">
    <text evidence="8 10 11">Involved in peptidoglycan biosynthesis. Transports lipid-linked peptidoglycan precursors from the inner to the outer leaflet of the cytoplasmic membrane.</text>
</comment>
<dbReference type="UniPathway" id="UPA00219"/>
<feature type="transmembrane region" description="Helical" evidence="10">
    <location>
        <begin position="89"/>
        <end position="115"/>
    </location>
</feature>
<evidence type="ECO:0000256" key="4">
    <source>
        <dbReference type="ARBA" id="ARBA00022960"/>
    </source>
</evidence>
<evidence type="ECO:0000256" key="10">
    <source>
        <dbReference type="HAMAP-Rule" id="MF_02078"/>
    </source>
</evidence>
<keyword evidence="5 10" id="KW-0573">Peptidoglycan synthesis</keyword>
<dbReference type="GO" id="GO:0009252">
    <property type="term" value="P:peptidoglycan biosynthetic process"/>
    <property type="evidence" value="ECO:0007669"/>
    <property type="project" value="UniProtKB-UniRule"/>
</dbReference>
<dbReference type="NCBIfam" id="TIGR01695">
    <property type="entry name" value="murJ_mviN"/>
    <property type="match status" value="1"/>
</dbReference>
<keyword evidence="4 10" id="KW-0133">Cell shape</keyword>
<evidence type="ECO:0000256" key="11">
    <source>
        <dbReference type="PIRNR" id="PIRNR002869"/>
    </source>
</evidence>
<feature type="transmembrane region" description="Helical" evidence="10">
    <location>
        <begin position="410"/>
        <end position="428"/>
    </location>
</feature>
<dbReference type="InterPro" id="IPR051050">
    <property type="entry name" value="Lipid_II_flippase_MurJ/MviN"/>
</dbReference>
<feature type="transmembrane region" description="Helical" evidence="10">
    <location>
        <begin position="349"/>
        <end position="373"/>
    </location>
</feature>
<dbReference type="Proteomes" id="UP000646365">
    <property type="component" value="Unassembled WGS sequence"/>
</dbReference>
<comment type="similarity">
    <text evidence="9 10 11">Belongs to the MurJ/MviN family.</text>
</comment>
<keyword evidence="7 10" id="KW-0472">Membrane</keyword>
<feature type="transmembrane region" description="Helical" evidence="10">
    <location>
        <begin position="312"/>
        <end position="337"/>
    </location>
</feature>
<dbReference type="PRINTS" id="PR01806">
    <property type="entry name" value="VIRFACTRMVIN"/>
</dbReference>
<organism evidence="12 13">
    <name type="scientific">Aliidongia dinghuensis</name>
    <dbReference type="NCBI Taxonomy" id="1867774"/>
    <lineage>
        <taxon>Bacteria</taxon>
        <taxon>Pseudomonadati</taxon>
        <taxon>Pseudomonadota</taxon>
        <taxon>Alphaproteobacteria</taxon>
        <taxon>Rhodospirillales</taxon>
        <taxon>Dongiaceae</taxon>
        <taxon>Aliidongia</taxon>
    </lineage>
</organism>
<feature type="transmembrane region" description="Helical" evidence="10">
    <location>
        <begin position="385"/>
        <end position="404"/>
    </location>
</feature>
<dbReference type="PIRSF" id="PIRSF002869">
    <property type="entry name" value="MviN"/>
    <property type="match status" value="1"/>
</dbReference>
<evidence type="ECO:0000256" key="7">
    <source>
        <dbReference type="ARBA" id="ARBA00023136"/>
    </source>
</evidence>
<evidence type="ECO:0000313" key="12">
    <source>
        <dbReference type="EMBL" id="GGF33335.1"/>
    </source>
</evidence>